<evidence type="ECO:0000313" key="1">
    <source>
        <dbReference type="EMBL" id="KAJ5454178.1"/>
    </source>
</evidence>
<comment type="caution">
    <text evidence="1">The sequence shown here is derived from an EMBL/GenBank/DDBJ whole genome shotgun (WGS) entry which is preliminary data.</text>
</comment>
<reference evidence="1" key="1">
    <citation type="submission" date="2022-12" db="EMBL/GenBank/DDBJ databases">
        <authorList>
            <person name="Petersen C."/>
        </authorList>
    </citation>
    <scope>NUCLEOTIDE SEQUENCE</scope>
    <source>
        <strain evidence="1">IBT 16125</strain>
    </source>
</reference>
<dbReference type="AlphaFoldDB" id="A0AAD6G3K0"/>
<dbReference type="Proteomes" id="UP001213681">
    <property type="component" value="Unassembled WGS sequence"/>
</dbReference>
<organism evidence="1 2">
    <name type="scientific">Penicillium daleae</name>
    <dbReference type="NCBI Taxonomy" id="63821"/>
    <lineage>
        <taxon>Eukaryota</taxon>
        <taxon>Fungi</taxon>
        <taxon>Dikarya</taxon>
        <taxon>Ascomycota</taxon>
        <taxon>Pezizomycotina</taxon>
        <taxon>Eurotiomycetes</taxon>
        <taxon>Eurotiomycetidae</taxon>
        <taxon>Eurotiales</taxon>
        <taxon>Aspergillaceae</taxon>
        <taxon>Penicillium</taxon>
    </lineage>
</organism>
<dbReference type="GeneID" id="81598759"/>
<dbReference type="RefSeq" id="XP_056767134.1">
    <property type="nucleotide sequence ID" value="XM_056908516.1"/>
</dbReference>
<dbReference type="EMBL" id="JAPVEA010000005">
    <property type="protein sequence ID" value="KAJ5454178.1"/>
    <property type="molecule type" value="Genomic_DNA"/>
</dbReference>
<keyword evidence="2" id="KW-1185">Reference proteome</keyword>
<accession>A0AAD6G3K0</accession>
<evidence type="ECO:0000313" key="2">
    <source>
        <dbReference type="Proteomes" id="UP001213681"/>
    </source>
</evidence>
<proteinExistence type="predicted"/>
<protein>
    <submittedName>
        <fullName evidence="1">Uncharacterized protein</fullName>
    </submittedName>
</protein>
<sequence>MKAPWKLHDKTPKDLLVDILLEIPSLYEGIDELEGKERFNLAFRQELQEAARGAITRLLQWAAKFGISVDLSRPDWQSPRSFTNDEIANVHLMSFYWATLMIAHHSYRMISHEEPNTLGIDVDNCCRKIIRCIALFVHPSTGIFRQHLMPFPAMTAIQHLNSAHPLTLKPEREYLLSISTMPEFAGMCKFMTSLHPELFVGSGGIKIELEK</sequence>
<name>A0AAD6G3K0_9EURO</name>
<reference evidence="1" key="2">
    <citation type="journal article" date="2023" name="IMA Fungus">
        <title>Comparative genomic study of the Penicillium genus elucidates a diverse pangenome and 15 lateral gene transfer events.</title>
        <authorList>
            <person name="Petersen C."/>
            <person name="Sorensen T."/>
            <person name="Nielsen M.R."/>
            <person name="Sondergaard T.E."/>
            <person name="Sorensen J.L."/>
            <person name="Fitzpatrick D.A."/>
            <person name="Frisvad J.C."/>
            <person name="Nielsen K.L."/>
        </authorList>
    </citation>
    <scope>NUCLEOTIDE SEQUENCE</scope>
    <source>
        <strain evidence="1">IBT 16125</strain>
    </source>
</reference>
<gene>
    <name evidence="1" type="ORF">N7458_005134</name>
</gene>